<keyword evidence="6" id="KW-1185">Reference proteome</keyword>
<dbReference type="InterPro" id="IPR003594">
    <property type="entry name" value="HATPase_dom"/>
</dbReference>
<organism evidence="5 6">
    <name type="scientific">Pseudonocardia humida</name>
    <dbReference type="NCBI Taxonomy" id="2800819"/>
    <lineage>
        <taxon>Bacteria</taxon>
        <taxon>Bacillati</taxon>
        <taxon>Actinomycetota</taxon>
        <taxon>Actinomycetes</taxon>
        <taxon>Pseudonocardiales</taxon>
        <taxon>Pseudonocardiaceae</taxon>
        <taxon>Pseudonocardia</taxon>
    </lineage>
</organism>
<gene>
    <name evidence="5" type="ORF">KDL28_13735</name>
</gene>
<reference evidence="5" key="1">
    <citation type="submission" date="2021-04" db="EMBL/GenBank/DDBJ databases">
        <title>Pseudonocardia sp. nov., isolated from sandy soil of mangrove forest.</title>
        <authorList>
            <person name="Zan Z."/>
            <person name="Huang R."/>
            <person name="Liu W."/>
        </authorList>
    </citation>
    <scope>NUCLEOTIDE SEQUENCE</scope>
    <source>
        <strain evidence="5">S2-4</strain>
    </source>
</reference>
<evidence type="ECO:0000259" key="4">
    <source>
        <dbReference type="PROSITE" id="PS50109"/>
    </source>
</evidence>
<protein>
    <submittedName>
        <fullName evidence="5">GAF domain-containing sensor histidine kinase</fullName>
    </submittedName>
</protein>
<keyword evidence="1" id="KW-0808">Transferase</keyword>
<dbReference type="CDD" id="cd16917">
    <property type="entry name" value="HATPase_UhpB-NarQ-NarX-like"/>
    <property type="match status" value="1"/>
</dbReference>
<dbReference type="Gene3D" id="3.30.565.10">
    <property type="entry name" value="Histidine kinase-like ATPase, C-terminal domain"/>
    <property type="match status" value="1"/>
</dbReference>
<dbReference type="SUPFAM" id="SSF55781">
    <property type="entry name" value="GAF domain-like"/>
    <property type="match status" value="1"/>
</dbReference>
<dbReference type="Proteomes" id="UP001165283">
    <property type="component" value="Unassembled WGS sequence"/>
</dbReference>
<dbReference type="InterPro" id="IPR005467">
    <property type="entry name" value="His_kinase_dom"/>
</dbReference>
<dbReference type="InterPro" id="IPR036890">
    <property type="entry name" value="HATPase_C_sf"/>
</dbReference>
<sequence length="427" mass="45658">MEHATVDAPAGAGPLSDGRVPCGAGCGSLLELTEEARRGQRRLAAIARAASSVADAASLSITLDVVASEVVQAEHIAAVQILRVEGGTMRVIGKAGFTGADDFADRLDECRRRGARLMFVEAYTTGRRIIVEHRKAAVLADPTWAPLHEIMGAPGWDAFAAVPLVVRGRPVGVLNAFYEPGESPSTTALEFLEAMADQAATAVDSADLLARSRRDAQLAERARLARELHDSIVQQVFSMRMQAKALRAQVEPGRTSSPDRIRAVADELLDLAQSALADLRGMVMQLHPVELVERGLAGAVRDHAESVQGTSGLRVDVEAQDMSGLSTELQEDLYRIVQEALHNVVKHAGASRVSILLCEDGPPDDRQVLLQVGDDGSGLSDPRPRPDALGLVSMRERAQRWGGRMEIGNDESGCRVTVCVPARGGLR</sequence>
<dbReference type="Gene3D" id="3.30.450.40">
    <property type="match status" value="1"/>
</dbReference>
<keyword evidence="2 5" id="KW-0418">Kinase</keyword>
<feature type="domain" description="Histidine kinase" evidence="4">
    <location>
        <begin position="223"/>
        <end position="424"/>
    </location>
</feature>
<dbReference type="InterPro" id="IPR029016">
    <property type="entry name" value="GAF-like_dom_sf"/>
</dbReference>
<dbReference type="InterPro" id="IPR011712">
    <property type="entry name" value="Sig_transdc_His_kin_sub3_dim/P"/>
</dbReference>
<dbReference type="InterPro" id="IPR050482">
    <property type="entry name" value="Sensor_HK_TwoCompSys"/>
</dbReference>
<dbReference type="PROSITE" id="PS50109">
    <property type="entry name" value="HIS_KIN"/>
    <property type="match status" value="1"/>
</dbReference>
<name>A0ABT0ZZD8_9PSEU</name>
<evidence type="ECO:0000256" key="3">
    <source>
        <dbReference type="ARBA" id="ARBA00023012"/>
    </source>
</evidence>
<evidence type="ECO:0000313" key="5">
    <source>
        <dbReference type="EMBL" id="MCO1656115.1"/>
    </source>
</evidence>
<evidence type="ECO:0000256" key="2">
    <source>
        <dbReference type="ARBA" id="ARBA00022777"/>
    </source>
</evidence>
<accession>A0ABT0ZZD8</accession>
<evidence type="ECO:0000313" key="6">
    <source>
        <dbReference type="Proteomes" id="UP001165283"/>
    </source>
</evidence>
<dbReference type="SMART" id="SM00065">
    <property type="entry name" value="GAF"/>
    <property type="match status" value="1"/>
</dbReference>
<dbReference type="SUPFAM" id="SSF55874">
    <property type="entry name" value="ATPase domain of HSP90 chaperone/DNA topoisomerase II/histidine kinase"/>
    <property type="match status" value="1"/>
</dbReference>
<dbReference type="Gene3D" id="1.20.5.1930">
    <property type="match status" value="1"/>
</dbReference>
<dbReference type="GO" id="GO:0016301">
    <property type="term" value="F:kinase activity"/>
    <property type="evidence" value="ECO:0007669"/>
    <property type="project" value="UniProtKB-KW"/>
</dbReference>
<dbReference type="InterPro" id="IPR003018">
    <property type="entry name" value="GAF"/>
</dbReference>
<evidence type="ECO:0000256" key="1">
    <source>
        <dbReference type="ARBA" id="ARBA00022679"/>
    </source>
</evidence>
<dbReference type="Pfam" id="PF02518">
    <property type="entry name" value="HATPase_c"/>
    <property type="match status" value="1"/>
</dbReference>
<dbReference type="PANTHER" id="PTHR24421">
    <property type="entry name" value="NITRATE/NITRITE SENSOR PROTEIN NARX-RELATED"/>
    <property type="match status" value="1"/>
</dbReference>
<keyword evidence="3" id="KW-0902">Two-component regulatory system</keyword>
<dbReference type="SMART" id="SM00387">
    <property type="entry name" value="HATPase_c"/>
    <property type="match status" value="1"/>
</dbReference>
<comment type="caution">
    <text evidence="5">The sequence shown here is derived from an EMBL/GenBank/DDBJ whole genome shotgun (WGS) entry which is preliminary data.</text>
</comment>
<proteinExistence type="predicted"/>
<dbReference type="Pfam" id="PF13185">
    <property type="entry name" value="GAF_2"/>
    <property type="match status" value="1"/>
</dbReference>
<dbReference type="Pfam" id="PF07730">
    <property type="entry name" value="HisKA_3"/>
    <property type="match status" value="1"/>
</dbReference>
<dbReference type="EMBL" id="JAGSOV010000031">
    <property type="protein sequence ID" value="MCO1656115.1"/>
    <property type="molecule type" value="Genomic_DNA"/>
</dbReference>
<dbReference type="RefSeq" id="WP_252438536.1">
    <property type="nucleotide sequence ID" value="NZ_JAGSOV010000031.1"/>
</dbReference>